<dbReference type="Proteomes" id="UP000029492">
    <property type="component" value="Chromosome"/>
</dbReference>
<dbReference type="GeneID" id="96605011"/>
<dbReference type="AlphaFoldDB" id="A0A089P1A7"/>
<evidence type="ECO:0000313" key="2">
    <source>
        <dbReference type="Proteomes" id="UP000029492"/>
    </source>
</evidence>
<proteinExistence type="predicted"/>
<keyword evidence="2" id="KW-1185">Reference proteome</keyword>
<sequence>MAEARNPSESEVAATPDAVAGRAKVEARMAQCTPEEQAAFWEAVGRCFGGGKPPEMKSASG</sequence>
<reference evidence="1 2" key="1">
    <citation type="journal article" date="2014" name="PLoS ONE">
        <title>Genome Information of Methylobacterium oryzae, a Plant-Probiotic Methylotroph in the Phyllosphere.</title>
        <authorList>
            <person name="Kwak M.J."/>
            <person name="Jeong H."/>
            <person name="Madhaiyan M."/>
            <person name="Lee Y."/>
            <person name="Sa T.M."/>
            <person name="Oh T.K."/>
            <person name="Kim J.F."/>
        </authorList>
    </citation>
    <scope>NUCLEOTIDE SEQUENCE [LARGE SCALE GENOMIC DNA]</scope>
    <source>
        <strain evidence="1 2">CBMB20</strain>
    </source>
</reference>
<evidence type="ECO:0000313" key="1">
    <source>
        <dbReference type="EMBL" id="AIQ94026.1"/>
    </source>
</evidence>
<organism evidence="1 2">
    <name type="scientific">Methylobacterium oryzae CBMB20</name>
    <dbReference type="NCBI Taxonomy" id="693986"/>
    <lineage>
        <taxon>Bacteria</taxon>
        <taxon>Pseudomonadati</taxon>
        <taxon>Pseudomonadota</taxon>
        <taxon>Alphaproteobacteria</taxon>
        <taxon>Hyphomicrobiales</taxon>
        <taxon>Methylobacteriaceae</taxon>
        <taxon>Methylobacterium</taxon>
    </lineage>
</organism>
<name>A0A089P1A7_9HYPH</name>
<accession>A0A089P1A7</accession>
<gene>
    <name evidence="1" type="ORF">MOC_6271</name>
</gene>
<dbReference type="HOGENOM" id="CLU_2917385_0_0_5"/>
<dbReference type="EMBL" id="CP003811">
    <property type="protein sequence ID" value="AIQ94026.1"/>
    <property type="molecule type" value="Genomic_DNA"/>
</dbReference>
<protein>
    <submittedName>
        <fullName evidence="1">Protein of unassigned function</fullName>
    </submittedName>
</protein>
<dbReference type="STRING" id="693986.MOC_6271"/>
<dbReference type="RefSeq" id="WP_043346103.1">
    <property type="nucleotide sequence ID" value="NZ_CP003811.1"/>
</dbReference>
<dbReference type="KEGG" id="mor:MOC_6271"/>
<dbReference type="eggNOG" id="ENOG503106F">
    <property type="taxonomic scope" value="Bacteria"/>
</dbReference>